<name>A0A914RZU9_PAREQ</name>
<accession>A0A914RZU9</accession>
<dbReference type="WBParaSite" id="PEQ_0001204001-mRNA-1">
    <property type="protein sequence ID" value="PEQ_0001204001-mRNA-1"/>
    <property type="gene ID" value="PEQ_0001204001"/>
</dbReference>
<evidence type="ECO:0000313" key="2">
    <source>
        <dbReference type="WBParaSite" id="PEQ_0001204001-mRNA-1"/>
    </source>
</evidence>
<reference evidence="2" key="1">
    <citation type="submission" date="2022-11" db="UniProtKB">
        <authorList>
            <consortium name="WormBaseParasite"/>
        </authorList>
    </citation>
    <scope>IDENTIFICATION</scope>
</reference>
<keyword evidence="1" id="KW-1185">Reference proteome</keyword>
<dbReference type="Proteomes" id="UP000887564">
    <property type="component" value="Unplaced"/>
</dbReference>
<organism evidence="1 2">
    <name type="scientific">Parascaris equorum</name>
    <name type="common">Equine roundworm</name>
    <dbReference type="NCBI Taxonomy" id="6256"/>
    <lineage>
        <taxon>Eukaryota</taxon>
        <taxon>Metazoa</taxon>
        <taxon>Ecdysozoa</taxon>
        <taxon>Nematoda</taxon>
        <taxon>Chromadorea</taxon>
        <taxon>Rhabditida</taxon>
        <taxon>Spirurina</taxon>
        <taxon>Ascaridomorpha</taxon>
        <taxon>Ascaridoidea</taxon>
        <taxon>Ascarididae</taxon>
        <taxon>Parascaris</taxon>
    </lineage>
</organism>
<protein>
    <submittedName>
        <fullName evidence="2">Uncharacterized protein</fullName>
    </submittedName>
</protein>
<proteinExistence type="predicted"/>
<sequence length="154" mass="17454">MVIVANFARDSDKKTKALFSKCFVEFFSHLLTVFSINYDAEERSAKTSEKTCKYDEYDSIFCRIQFYVHSNIGDGWVTRDVMGNVQLMFGENSCIISEVEKLRARRNLETSPARALELAATQLQVNGRANAKKLIILAHNGFSTDLIAETIEAR</sequence>
<dbReference type="AlphaFoldDB" id="A0A914RZU9"/>
<evidence type="ECO:0000313" key="1">
    <source>
        <dbReference type="Proteomes" id="UP000887564"/>
    </source>
</evidence>